<feature type="non-terminal residue" evidence="1">
    <location>
        <position position="94"/>
    </location>
</feature>
<reference evidence="1" key="1">
    <citation type="submission" date="2021-06" db="EMBL/GenBank/DDBJ databases">
        <authorList>
            <person name="Kallberg Y."/>
            <person name="Tangrot J."/>
            <person name="Rosling A."/>
        </authorList>
    </citation>
    <scope>NUCLEOTIDE SEQUENCE</scope>
    <source>
        <strain evidence="1">AU212A</strain>
    </source>
</reference>
<name>A0ACA9M049_9GLOM</name>
<comment type="caution">
    <text evidence="1">The sequence shown here is derived from an EMBL/GenBank/DDBJ whole genome shotgun (WGS) entry which is preliminary data.</text>
</comment>
<evidence type="ECO:0000313" key="2">
    <source>
        <dbReference type="Proteomes" id="UP000789860"/>
    </source>
</evidence>
<evidence type="ECO:0000313" key="1">
    <source>
        <dbReference type="EMBL" id="CAG8558887.1"/>
    </source>
</evidence>
<protein>
    <submittedName>
        <fullName evidence="1">6850_t:CDS:1</fullName>
    </submittedName>
</protein>
<dbReference type="Proteomes" id="UP000789860">
    <property type="component" value="Unassembled WGS sequence"/>
</dbReference>
<gene>
    <name evidence="1" type="ORF">SCALOS_LOCUS5438</name>
</gene>
<keyword evidence="2" id="KW-1185">Reference proteome</keyword>
<sequence>MFFVIIDNRNTDTIRAIIKNILNLDQKYILIGYSKLEELGMKHIRINHSKRNVEYLKRKIHSNTIKGTWAALKKFIPKYNRRKDKIKPYLKEFI</sequence>
<dbReference type="EMBL" id="CAJVPM010008869">
    <property type="protein sequence ID" value="CAG8558887.1"/>
    <property type="molecule type" value="Genomic_DNA"/>
</dbReference>
<accession>A0ACA9M049</accession>
<proteinExistence type="predicted"/>
<organism evidence="1 2">
    <name type="scientific">Scutellospora calospora</name>
    <dbReference type="NCBI Taxonomy" id="85575"/>
    <lineage>
        <taxon>Eukaryota</taxon>
        <taxon>Fungi</taxon>
        <taxon>Fungi incertae sedis</taxon>
        <taxon>Mucoromycota</taxon>
        <taxon>Glomeromycotina</taxon>
        <taxon>Glomeromycetes</taxon>
        <taxon>Diversisporales</taxon>
        <taxon>Gigasporaceae</taxon>
        <taxon>Scutellospora</taxon>
    </lineage>
</organism>